<keyword evidence="5" id="KW-1185">Reference proteome</keyword>
<evidence type="ECO:0000259" key="2">
    <source>
        <dbReference type="Pfam" id="PF04127"/>
    </source>
</evidence>
<evidence type="ECO:0000313" key="6">
    <source>
        <dbReference type="Proteomes" id="UP000290189"/>
    </source>
</evidence>
<dbReference type="OrthoDB" id="70224at2759"/>
<dbReference type="SUPFAM" id="SSF102645">
    <property type="entry name" value="CoaB-like"/>
    <property type="match status" value="1"/>
</dbReference>
<dbReference type="AlphaFoldDB" id="A0A0G4IP24"/>
<reference evidence="3 5" key="1">
    <citation type="submission" date="2015-02" db="EMBL/GenBank/DDBJ databases">
        <authorList>
            <person name="Chooi Y.-H."/>
        </authorList>
    </citation>
    <scope>NUCLEOTIDE SEQUENCE [LARGE SCALE GENOMIC DNA]</scope>
    <source>
        <strain evidence="3">E3</strain>
    </source>
</reference>
<dbReference type="Pfam" id="PF04127">
    <property type="entry name" value="DFP"/>
    <property type="match status" value="1"/>
</dbReference>
<geneLocation type="mitochondrion" evidence="4"/>
<dbReference type="Proteomes" id="UP000290189">
    <property type="component" value="Unassembled WGS sequence"/>
</dbReference>
<organism evidence="3 5">
    <name type="scientific">Plasmodiophora brassicae</name>
    <name type="common">Clubroot disease agent</name>
    <dbReference type="NCBI Taxonomy" id="37360"/>
    <lineage>
        <taxon>Eukaryota</taxon>
        <taxon>Sar</taxon>
        <taxon>Rhizaria</taxon>
        <taxon>Endomyxa</taxon>
        <taxon>Phytomyxea</taxon>
        <taxon>Plasmodiophorida</taxon>
        <taxon>Plasmodiophoridae</taxon>
        <taxon>Plasmodiophora</taxon>
    </lineage>
</organism>
<dbReference type="GO" id="GO:0003824">
    <property type="term" value="F:catalytic activity"/>
    <property type="evidence" value="ECO:0007669"/>
    <property type="project" value="UniProtKB-ARBA"/>
</dbReference>
<reference evidence="4 6" key="2">
    <citation type="submission" date="2018-03" db="EMBL/GenBank/DDBJ databases">
        <authorList>
            <person name="Fogelqvist J."/>
        </authorList>
    </citation>
    <scope>NUCLEOTIDE SEQUENCE [LARGE SCALE GENOMIC DNA]</scope>
</reference>
<accession>A0A0G4IP24</accession>
<dbReference type="STRING" id="37360.A0A0G4IP24"/>
<gene>
    <name evidence="3" type="ORF">PBRA_005523</name>
    <name evidence="4" type="ORF">PLBR_LOCUS9086</name>
</gene>
<dbReference type="GO" id="GO:0015937">
    <property type="term" value="P:coenzyme A biosynthetic process"/>
    <property type="evidence" value="ECO:0007669"/>
    <property type="project" value="UniProtKB-ARBA"/>
</dbReference>
<dbReference type="EMBL" id="CDSF01000077">
    <property type="protein sequence ID" value="CEO96919.1"/>
    <property type="molecule type" value="Genomic_DNA"/>
</dbReference>
<evidence type="ECO:0000313" key="4">
    <source>
        <dbReference type="EMBL" id="SPR01871.1"/>
    </source>
</evidence>
<dbReference type="PANTHER" id="PTHR12290">
    <property type="entry name" value="CORNICHON-RELATED"/>
    <property type="match status" value="1"/>
</dbReference>
<evidence type="ECO:0000313" key="5">
    <source>
        <dbReference type="Proteomes" id="UP000039324"/>
    </source>
</evidence>
<dbReference type="EMBL" id="OVEO01000019">
    <property type="protein sequence ID" value="SPR01871.1"/>
    <property type="molecule type" value="Genomic_DNA"/>
</dbReference>
<dbReference type="InterPro" id="IPR007085">
    <property type="entry name" value="DNA/pantothenate-metab_flavo_C"/>
</dbReference>
<name>A0A0G4IP24_PLABS</name>
<feature type="domain" description="DNA/pantothenate metabolism flavoprotein C-terminal" evidence="2">
    <location>
        <begin position="129"/>
        <end position="244"/>
    </location>
</feature>
<protein>
    <recommendedName>
        <fullName evidence="2">DNA/pantothenate metabolism flavoprotein C-terminal domain-containing protein</fullName>
    </recommendedName>
</protein>
<dbReference type="OMA" id="LERYQHH"/>
<sequence length="284" mass="31029">MANRDVDVRRFVENVVVAGGLRVALVTSGGTTVPLERSTVRFIDNFSTGTRGAAIAEGIACDPRYAVVFLTRRGSVQPWLRRVPFLQGFQLLDAVSGDPGRLSVSPEQLATVTDVAGEYMSNRSRLLVVEFQDVHEYLSLLASICSIIAVAGPKACVVCAAAVSDFYIPESDLPEHKIQSSPQGLTLTLKATPKMLGHVKARWAPSAFLVSFKLETDENLLMGKARSALATYGCDVVIGNLLHSRYRQVYVVTGQSCDLIDDPQRLEQRIVSAIIDRHSVHMDR</sequence>
<dbReference type="InterPro" id="IPR035929">
    <property type="entry name" value="CoaB-like_sf"/>
</dbReference>
<dbReference type="Gene3D" id="3.40.50.10300">
    <property type="entry name" value="CoaB-like"/>
    <property type="match status" value="1"/>
</dbReference>
<comment type="similarity">
    <text evidence="1">Belongs to the PPC synthetase family.</text>
</comment>
<evidence type="ECO:0000313" key="3">
    <source>
        <dbReference type="EMBL" id="CEO96919.1"/>
    </source>
</evidence>
<keyword evidence="4" id="KW-0496">Mitochondrion</keyword>
<proteinExistence type="inferred from homology"/>
<evidence type="ECO:0000256" key="1">
    <source>
        <dbReference type="ARBA" id="ARBA00005703"/>
    </source>
</evidence>
<dbReference type="Proteomes" id="UP000039324">
    <property type="component" value="Unassembled WGS sequence"/>
</dbReference>